<reference evidence="3 5" key="1">
    <citation type="journal article" date="2015" name="Genome Biol. Evol.">
        <title>Characterization of Three Mycobacterium spp. with Potential Use in Bioremediation by Genome Sequencing and Comparative Genomics.</title>
        <authorList>
            <person name="Das S."/>
            <person name="Pettersson B.M."/>
            <person name="Behra P.R."/>
            <person name="Ramesh M."/>
            <person name="Dasgupta S."/>
            <person name="Bhattacharya A."/>
            <person name="Kirsebom L.A."/>
        </authorList>
    </citation>
    <scope>NUCLEOTIDE SEQUENCE [LARGE SCALE GENOMIC DNA]</scope>
    <source>
        <strain evidence="3 5">DSM 44075</strain>
    </source>
</reference>
<dbReference type="OrthoDB" id="9810922at2"/>
<evidence type="ECO:0000313" key="5">
    <source>
        <dbReference type="Proteomes" id="UP000036313"/>
    </source>
</evidence>
<evidence type="ECO:0000259" key="1">
    <source>
        <dbReference type="PROSITE" id="PS50075"/>
    </source>
</evidence>
<dbReference type="SUPFAM" id="SSF47336">
    <property type="entry name" value="ACP-like"/>
    <property type="match status" value="1"/>
</dbReference>
<evidence type="ECO:0000313" key="4">
    <source>
        <dbReference type="Proteomes" id="UP000034150"/>
    </source>
</evidence>
<gene>
    <name evidence="3" type="primary">acpM_2</name>
    <name evidence="3" type="ORF">MOBUDSM44075_04434</name>
    <name evidence="2" type="ORF">WN67_09260</name>
</gene>
<dbReference type="PATRIC" id="fig|1807.13.peg.159"/>
<name>A0A0J6VHT5_9MYCO</name>
<dbReference type="PROSITE" id="PS50075">
    <property type="entry name" value="CARRIER"/>
    <property type="match status" value="1"/>
</dbReference>
<dbReference type="RefSeq" id="WP_046362727.1">
    <property type="nucleotide sequence ID" value="NZ_CALTXN010000001.1"/>
</dbReference>
<dbReference type="AlphaFoldDB" id="A0A0J6VHT5"/>
<evidence type="ECO:0000313" key="2">
    <source>
        <dbReference type="EMBL" id="KKF02331.1"/>
    </source>
</evidence>
<accession>A0A0J6VHT5</accession>
<reference evidence="2 4" key="2">
    <citation type="submission" date="2015-04" db="EMBL/GenBank/DDBJ databases">
        <title>Genome sequence of Mycobacterium obuense UC1.</title>
        <authorList>
            <person name="Greninger A.L."/>
            <person name="Cunningham G."/>
            <person name="Chiu C.Y."/>
            <person name="Miller S."/>
        </authorList>
    </citation>
    <scope>NUCLEOTIDE SEQUENCE [LARGE SCALE GENOMIC DNA]</scope>
    <source>
        <strain evidence="2 4">UC1</strain>
    </source>
</reference>
<dbReference type="InterPro" id="IPR036736">
    <property type="entry name" value="ACP-like_sf"/>
</dbReference>
<dbReference type="Proteomes" id="UP000034150">
    <property type="component" value="Unassembled WGS sequence"/>
</dbReference>
<evidence type="ECO:0000313" key="3">
    <source>
        <dbReference type="EMBL" id="KMO69013.1"/>
    </source>
</evidence>
<proteinExistence type="predicted"/>
<dbReference type="EMBL" id="JYNU01000057">
    <property type="protein sequence ID" value="KMO69013.1"/>
    <property type="molecule type" value="Genomic_DNA"/>
</dbReference>
<organism evidence="3 5">
    <name type="scientific">Mycolicibacterium obuense</name>
    <dbReference type="NCBI Taxonomy" id="1807"/>
    <lineage>
        <taxon>Bacteria</taxon>
        <taxon>Bacillati</taxon>
        <taxon>Actinomycetota</taxon>
        <taxon>Actinomycetes</taxon>
        <taxon>Mycobacteriales</taxon>
        <taxon>Mycobacteriaceae</taxon>
        <taxon>Mycolicibacterium</taxon>
    </lineage>
</organism>
<dbReference type="STRING" id="1807.MOBUDSM44075_04434"/>
<dbReference type="Proteomes" id="UP000036313">
    <property type="component" value="Unassembled WGS sequence"/>
</dbReference>
<sequence length="81" mass="8999">MTDHIRDEVLSVLTGIAPEVEPADIDDAALLRDQVDLDSMDWLNFLVGVHNRLGVEIPEADYRKLRTLGDVVTLVSTRAGR</sequence>
<keyword evidence="4" id="KW-1185">Reference proteome</keyword>
<protein>
    <submittedName>
        <fullName evidence="3">Meromycolate extension acyl carrier protein</fullName>
    </submittedName>
    <submittedName>
        <fullName evidence="2">Phosphopantetheine-binding protein</fullName>
    </submittedName>
</protein>
<dbReference type="Pfam" id="PF00550">
    <property type="entry name" value="PP-binding"/>
    <property type="match status" value="1"/>
</dbReference>
<comment type="caution">
    <text evidence="3">The sequence shown here is derived from an EMBL/GenBank/DDBJ whole genome shotgun (WGS) entry which is preliminary data.</text>
</comment>
<dbReference type="Gene3D" id="1.10.1200.10">
    <property type="entry name" value="ACP-like"/>
    <property type="match status" value="1"/>
</dbReference>
<dbReference type="EMBL" id="LAUZ02000001">
    <property type="protein sequence ID" value="KKF02331.1"/>
    <property type="molecule type" value="Genomic_DNA"/>
</dbReference>
<feature type="domain" description="Carrier" evidence="1">
    <location>
        <begin position="3"/>
        <end position="79"/>
    </location>
</feature>
<dbReference type="InterPro" id="IPR009081">
    <property type="entry name" value="PP-bd_ACP"/>
</dbReference>